<proteinExistence type="predicted"/>
<gene>
    <name evidence="2" type="ORF">ACFHYQ_08930</name>
</gene>
<organism evidence="2 3">
    <name type="scientific">Sphaerimonospora cavernae</name>
    <dbReference type="NCBI Taxonomy" id="1740611"/>
    <lineage>
        <taxon>Bacteria</taxon>
        <taxon>Bacillati</taxon>
        <taxon>Actinomycetota</taxon>
        <taxon>Actinomycetes</taxon>
        <taxon>Streptosporangiales</taxon>
        <taxon>Streptosporangiaceae</taxon>
        <taxon>Sphaerimonospora</taxon>
    </lineage>
</organism>
<evidence type="ECO:0008006" key="4">
    <source>
        <dbReference type="Google" id="ProtNLM"/>
    </source>
</evidence>
<protein>
    <recommendedName>
        <fullName evidence="4">DUF222 domain-containing protein</fullName>
    </recommendedName>
</protein>
<dbReference type="EMBL" id="JBHMQT010000013">
    <property type="protein sequence ID" value="MFC0862420.1"/>
    <property type="molecule type" value="Genomic_DNA"/>
</dbReference>
<comment type="caution">
    <text evidence="2">The sequence shown here is derived from an EMBL/GenBank/DDBJ whole genome shotgun (WGS) entry which is preliminary data.</text>
</comment>
<evidence type="ECO:0000313" key="3">
    <source>
        <dbReference type="Proteomes" id="UP001589870"/>
    </source>
</evidence>
<evidence type="ECO:0000256" key="1">
    <source>
        <dbReference type="SAM" id="MobiDB-lite"/>
    </source>
</evidence>
<feature type="region of interest" description="Disordered" evidence="1">
    <location>
        <begin position="467"/>
        <end position="503"/>
    </location>
</feature>
<feature type="compositionally biased region" description="Low complexity" evidence="1">
    <location>
        <begin position="467"/>
        <end position="487"/>
    </location>
</feature>
<dbReference type="Proteomes" id="UP001589870">
    <property type="component" value="Unassembled WGS sequence"/>
</dbReference>
<reference evidence="2 3" key="1">
    <citation type="submission" date="2024-09" db="EMBL/GenBank/DDBJ databases">
        <authorList>
            <person name="Sun Q."/>
            <person name="Mori K."/>
        </authorList>
    </citation>
    <scope>NUCLEOTIDE SEQUENCE [LARGE SCALE GENOMIC DNA]</scope>
    <source>
        <strain evidence="2 3">TBRC 1851</strain>
    </source>
</reference>
<name>A0ABV6U3I4_9ACTN</name>
<dbReference type="RefSeq" id="WP_394300631.1">
    <property type="nucleotide sequence ID" value="NZ_JBHMQT010000013.1"/>
</dbReference>
<evidence type="ECO:0000313" key="2">
    <source>
        <dbReference type="EMBL" id="MFC0862420.1"/>
    </source>
</evidence>
<keyword evidence="3" id="KW-1185">Reference proteome</keyword>
<sequence>MDTTFGDLIDGARVHLDGAIKHARDHVDGDIAAASKDAGRSLTAMLARCAEDFAHAGEVAAPIRQASLLLTRMEEPGPAAAATHPIPLHLRAAARTWGAAGDMLATHFTRHRDAPRSDWAAVIGNRQVREHLLTEVAGHALALAEILDGTALAREPDVRHACVLLRSPAVQQASLPGDAAALRAIPLNQPPQSPPPIPTVAQTPRELSAHIVDGTDTLRALCHRTQATSPRDWQRTALAASVITDLAAKALTQLIRRAYALNPDREHRLRKALQRAANGVQQANAEWKCVLHAWNGRFAPGPIVAPARQQHLEQVAVRLGRLLHDNPIWTPAEENAAPLKRPAAIAPTTADMVPIVRAVLHSIEGLRVVAERDRRDVTQALRIDVEQPGRSQLLAAYRDLGSPKGRALWSLGEAILLAAPAESRDELRQDIHLLELRRDGRTLDGQAVRKQNRTLRRPETLTAHAAMSDSRLDLSAASSAASVAVRSSPPPSPPVRHHGGPSP</sequence>
<accession>A0ABV6U3I4</accession>